<dbReference type="EMBL" id="LAZR01036672">
    <property type="protein sequence ID" value="KKL24230.1"/>
    <property type="molecule type" value="Genomic_DNA"/>
</dbReference>
<dbReference type="InterPro" id="IPR011010">
    <property type="entry name" value="DNA_brk_join_enz"/>
</dbReference>
<evidence type="ECO:0000259" key="2">
    <source>
        <dbReference type="PROSITE" id="PS51898"/>
    </source>
</evidence>
<dbReference type="InterPro" id="IPR002104">
    <property type="entry name" value="Integrase_catalytic"/>
</dbReference>
<dbReference type="AlphaFoldDB" id="A0A0F9BQT0"/>
<dbReference type="GO" id="GO:0015074">
    <property type="term" value="P:DNA integration"/>
    <property type="evidence" value="ECO:0007669"/>
    <property type="project" value="InterPro"/>
</dbReference>
<dbReference type="SUPFAM" id="SSF56349">
    <property type="entry name" value="DNA breaking-rejoining enzymes"/>
    <property type="match status" value="1"/>
</dbReference>
<dbReference type="Pfam" id="PF00589">
    <property type="entry name" value="Phage_integrase"/>
    <property type="match status" value="1"/>
</dbReference>
<proteinExistence type="predicted"/>
<evidence type="ECO:0000256" key="1">
    <source>
        <dbReference type="ARBA" id="ARBA00023172"/>
    </source>
</evidence>
<organism evidence="3">
    <name type="scientific">marine sediment metagenome</name>
    <dbReference type="NCBI Taxonomy" id="412755"/>
    <lineage>
        <taxon>unclassified sequences</taxon>
        <taxon>metagenomes</taxon>
        <taxon>ecological metagenomes</taxon>
    </lineage>
</organism>
<evidence type="ECO:0000313" key="3">
    <source>
        <dbReference type="EMBL" id="KKL24230.1"/>
    </source>
</evidence>
<dbReference type="GO" id="GO:0003677">
    <property type="term" value="F:DNA binding"/>
    <property type="evidence" value="ECO:0007669"/>
    <property type="project" value="InterPro"/>
</dbReference>
<gene>
    <name evidence="3" type="ORF">LCGC14_2417390</name>
</gene>
<dbReference type="InterPro" id="IPR013762">
    <property type="entry name" value="Integrase-like_cat_sf"/>
</dbReference>
<name>A0A0F9BQT0_9ZZZZ</name>
<dbReference type="PROSITE" id="PS51898">
    <property type="entry name" value="TYR_RECOMBINASE"/>
    <property type="match status" value="1"/>
</dbReference>
<comment type="caution">
    <text evidence="3">The sequence shown here is derived from an EMBL/GenBank/DDBJ whole genome shotgun (WGS) entry which is preliminary data.</text>
</comment>
<accession>A0A0F9BQT0</accession>
<feature type="domain" description="Tyr recombinase" evidence="2">
    <location>
        <begin position="1"/>
        <end position="146"/>
    </location>
</feature>
<feature type="non-terminal residue" evidence="3">
    <location>
        <position position="146"/>
    </location>
</feature>
<reference evidence="3" key="1">
    <citation type="journal article" date="2015" name="Nature">
        <title>Complex archaea that bridge the gap between prokaryotes and eukaryotes.</title>
        <authorList>
            <person name="Spang A."/>
            <person name="Saw J.H."/>
            <person name="Jorgensen S.L."/>
            <person name="Zaremba-Niedzwiedzka K."/>
            <person name="Martijn J."/>
            <person name="Lind A.E."/>
            <person name="van Eijk R."/>
            <person name="Schleper C."/>
            <person name="Guy L."/>
            <person name="Ettema T.J."/>
        </authorList>
    </citation>
    <scope>NUCLEOTIDE SEQUENCE</scope>
</reference>
<protein>
    <recommendedName>
        <fullName evidence="2">Tyr recombinase domain-containing protein</fullName>
    </recommendedName>
</protein>
<dbReference type="GO" id="GO:0006310">
    <property type="term" value="P:DNA recombination"/>
    <property type="evidence" value="ECO:0007669"/>
    <property type="project" value="UniProtKB-KW"/>
</dbReference>
<dbReference type="Gene3D" id="1.10.443.10">
    <property type="entry name" value="Intergrase catalytic core"/>
    <property type="match status" value="1"/>
</dbReference>
<keyword evidence="1" id="KW-0233">DNA recombination</keyword>
<sequence length="146" mass="16006">MTREQLAAFLSAAEKGVADFHPLFYLMSRTGVRLGEGLALEWGDVHLEREHLRVERSLARDGSVNSPKSGHGRTVDLGAAAVAFLEKRQPVEVTDSSSASDREFINGDPGLLFSNTWSQPFSHSEAQAAFRMARVPARLQGFTPHS</sequence>